<name>A0A0E9WTK8_ANGAN</name>
<sequence>MGSLFLSWFFFLLFVFFRKNEVYFYKLYFSLMRSQL</sequence>
<reference evidence="1" key="1">
    <citation type="submission" date="2014-11" db="EMBL/GenBank/DDBJ databases">
        <authorList>
            <person name="Amaro Gonzalez C."/>
        </authorList>
    </citation>
    <scope>NUCLEOTIDE SEQUENCE</scope>
</reference>
<evidence type="ECO:0000313" key="1">
    <source>
        <dbReference type="EMBL" id="JAH92798.1"/>
    </source>
</evidence>
<protein>
    <submittedName>
        <fullName evidence="1">Uncharacterized protein</fullName>
    </submittedName>
</protein>
<dbReference type="AlphaFoldDB" id="A0A0E9WTK8"/>
<reference evidence="1" key="2">
    <citation type="journal article" date="2015" name="Fish Shellfish Immunol.">
        <title>Early steps in the European eel (Anguilla anguilla)-Vibrio vulnificus interaction in the gills: Role of the RtxA13 toxin.</title>
        <authorList>
            <person name="Callol A."/>
            <person name="Pajuelo D."/>
            <person name="Ebbesson L."/>
            <person name="Teles M."/>
            <person name="MacKenzie S."/>
            <person name="Amaro C."/>
        </authorList>
    </citation>
    <scope>NUCLEOTIDE SEQUENCE</scope>
</reference>
<organism evidence="1">
    <name type="scientific">Anguilla anguilla</name>
    <name type="common">European freshwater eel</name>
    <name type="synonym">Muraena anguilla</name>
    <dbReference type="NCBI Taxonomy" id="7936"/>
    <lineage>
        <taxon>Eukaryota</taxon>
        <taxon>Metazoa</taxon>
        <taxon>Chordata</taxon>
        <taxon>Craniata</taxon>
        <taxon>Vertebrata</taxon>
        <taxon>Euteleostomi</taxon>
        <taxon>Actinopterygii</taxon>
        <taxon>Neopterygii</taxon>
        <taxon>Teleostei</taxon>
        <taxon>Anguilliformes</taxon>
        <taxon>Anguillidae</taxon>
        <taxon>Anguilla</taxon>
    </lineage>
</organism>
<proteinExistence type="predicted"/>
<accession>A0A0E9WTK8</accession>
<dbReference type="EMBL" id="GBXM01015779">
    <property type="protein sequence ID" value="JAH92798.1"/>
    <property type="molecule type" value="Transcribed_RNA"/>
</dbReference>